<dbReference type="FunCoup" id="E4ZYT6">
    <property type="interactions" value="227"/>
</dbReference>
<organism evidence="9">
    <name type="scientific">Leptosphaeria maculans (strain JN3 / isolate v23.1.3 / race Av1-4-5-6-7-8)</name>
    <name type="common">Blackleg fungus</name>
    <name type="synonym">Phoma lingam</name>
    <dbReference type="NCBI Taxonomy" id="985895"/>
    <lineage>
        <taxon>Eukaryota</taxon>
        <taxon>Fungi</taxon>
        <taxon>Dikarya</taxon>
        <taxon>Ascomycota</taxon>
        <taxon>Pezizomycotina</taxon>
        <taxon>Dothideomycetes</taxon>
        <taxon>Pleosporomycetidae</taxon>
        <taxon>Pleosporales</taxon>
        <taxon>Pleosporineae</taxon>
        <taxon>Leptosphaeriaceae</taxon>
        <taxon>Plenodomus</taxon>
        <taxon>Plenodomus lingam/Leptosphaeria maculans species complex</taxon>
    </lineage>
</organism>
<dbReference type="GO" id="GO:0000177">
    <property type="term" value="C:cytoplasmic exosome (RNase complex)"/>
    <property type="evidence" value="ECO:0007669"/>
    <property type="project" value="TreeGrafter"/>
</dbReference>
<accession>E4ZYT6</accession>
<dbReference type="Pfam" id="PF01138">
    <property type="entry name" value="RNase_PH"/>
    <property type="match status" value="1"/>
</dbReference>
<feature type="chain" id="PRO_5003194996" description="Exoribonuclease phosphorolytic domain-containing protein" evidence="6">
    <location>
        <begin position="28"/>
        <end position="301"/>
    </location>
</feature>
<dbReference type="InterPro" id="IPR036345">
    <property type="entry name" value="ExoRNase_PH_dom2_sf"/>
</dbReference>
<dbReference type="Proteomes" id="UP000002668">
    <property type="component" value="Genome"/>
</dbReference>
<keyword evidence="9" id="KW-1185">Reference proteome</keyword>
<keyword evidence="3" id="KW-0698">rRNA processing</keyword>
<feature type="signal peptide" evidence="6">
    <location>
        <begin position="1"/>
        <end position="27"/>
    </location>
</feature>
<dbReference type="GO" id="GO:0000176">
    <property type="term" value="C:nuclear exosome (RNase complex)"/>
    <property type="evidence" value="ECO:0007669"/>
    <property type="project" value="UniProtKB-ARBA"/>
</dbReference>
<keyword evidence="5" id="KW-0539">Nucleus</keyword>
<dbReference type="InterPro" id="IPR050080">
    <property type="entry name" value="RNase_PH"/>
</dbReference>
<evidence type="ECO:0000313" key="8">
    <source>
        <dbReference type="EMBL" id="CBX96612.1"/>
    </source>
</evidence>
<evidence type="ECO:0000256" key="3">
    <source>
        <dbReference type="ARBA" id="ARBA00022552"/>
    </source>
</evidence>
<feature type="domain" description="Exoribonuclease phosphorolytic" evidence="7">
    <location>
        <begin position="44"/>
        <end position="169"/>
    </location>
</feature>
<dbReference type="InParanoid" id="E4ZYT6"/>
<dbReference type="GO" id="GO:0003723">
    <property type="term" value="F:RNA binding"/>
    <property type="evidence" value="ECO:0007669"/>
    <property type="project" value="TreeGrafter"/>
</dbReference>
<evidence type="ECO:0000256" key="4">
    <source>
        <dbReference type="ARBA" id="ARBA00022835"/>
    </source>
</evidence>
<dbReference type="GO" id="GO:0034475">
    <property type="term" value="P:U4 snRNA 3'-end processing"/>
    <property type="evidence" value="ECO:0007669"/>
    <property type="project" value="TreeGrafter"/>
</dbReference>
<proteinExistence type="inferred from homology"/>
<name>E4ZYT6_LEPMJ</name>
<dbReference type="InterPro" id="IPR001247">
    <property type="entry name" value="ExoRNase_PH_dom1"/>
</dbReference>
<dbReference type="GO" id="GO:0005730">
    <property type="term" value="C:nucleolus"/>
    <property type="evidence" value="ECO:0007669"/>
    <property type="project" value="TreeGrafter"/>
</dbReference>
<dbReference type="GeneID" id="13290084"/>
<dbReference type="GO" id="GO:0016075">
    <property type="term" value="P:rRNA catabolic process"/>
    <property type="evidence" value="ECO:0007669"/>
    <property type="project" value="TreeGrafter"/>
</dbReference>
<dbReference type="VEuPathDB" id="FungiDB:LEMA_P108770.1"/>
<evidence type="ECO:0000256" key="6">
    <source>
        <dbReference type="SAM" id="SignalP"/>
    </source>
</evidence>
<dbReference type="GO" id="GO:0006364">
    <property type="term" value="P:rRNA processing"/>
    <property type="evidence" value="ECO:0007669"/>
    <property type="project" value="UniProtKB-KW"/>
</dbReference>
<dbReference type="eggNOG" id="KOG1069">
    <property type="taxonomic scope" value="Eukaryota"/>
</dbReference>
<evidence type="ECO:0000259" key="7">
    <source>
        <dbReference type="Pfam" id="PF01138"/>
    </source>
</evidence>
<comment type="similarity">
    <text evidence="2">Belongs to the RNase PH family.</text>
</comment>
<comment type="subcellular location">
    <subcellularLocation>
        <location evidence="1">Nucleus</location>
    </subcellularLocation>
</comment>
<dbReference type="InterPro" id="IPR027408">
    <property type="entry name" value="PNPase/RNase_PH_dom_sf"/>
</dbReference>
<dbReference type="STRING" id="985895.E4ZYT6"/>
<sequence>MRRVSFGVLRRLILVAIFGDFVTGTRGKTSIAPANTVRMIAPEVTLTHLNQADGSATYTHNGYSIIGAVNGPIEVQRRDEMPEEAAIEVNVRPAAGVGSPKERHLETLLHNTIHSIILARLIPRTLVQITLQIRSLPEVESSTGVNTSLSILPHLLHTALLALLSASIPLSTTFTSVIIAIPSSPSSTSANFLIQPTANELLRAKPVRSTHVFAFSGKRKMLLSESEGTFSYEEWAEASELAENLCCGEEEEDEEDEGGIKLGDDEAIEIDGPAHSQSLEKWLREVVRKKVEHEQRWKTAA</sequence>
<keyword evidence="6" id="KW-0732">Signal</keyword>
<evidence type="ECO:0000313" key="9">
    <source>
        <dbReference type="Proteomes" id="UP000002668"/>
    </source>
</evidence>
<protein>
    <recommendedName>
        <fullName evidence="7">Exoribonuclease phosphorolytic domain-containing protein</fullName>
    </recommendedName>
</protein>
<dbReference type="HOGENOM" id="CLU_063514_2_2_1"/>
<dbReference type="AlphaFoldDB" id="E4ZYT6"/>
<dbReference type="SUPFAM" id="SSF54211">
    <property type="entry name" value="Ribosomal protein S5 domain 2-like"/>
    <property type="match status" value="1"/>
</dbReference>
<dbReference type="OrthoDB" id="27298at2759"/>
<dbReference type="Gene3D" id="3.30.230.70">
    <property type="entry name" value="GHMP Kinase, N-terminal domain"/>
    <property type="match status" value="1"/>
</dbReference>
<evidence type="ECO:0000256" key="5">
    <source>
        <dbReference type="ARBA" id="ARBA00023242"/>
    </source>
</evidence>
<reference evidence="9" key="1">
    <citation type="journal article" date="2011" name="Nat. Commun.">
        <title>Effector diversification within compartments of the Leptosphaeria maculans genome affected by Repeat-Induced Point mutations.</title>
        <authorList>
            <person name="Rouxel T."/>
            <person name="Grandaubert J."/>
            <person name="Hane J.K."/>
            <person name="Hoede C."/>
            <person name="van de Wouw A.P."/>
            <person name="Couloux A."/>
            <person name="Dominguez V."/>
            <person name="Anthouard V."/>
            <person name="Bally P."/>
            <person name="Bourras S."/>
            <person name="Cozijnsen A.J."/>
            <person name="Ciuffetti L.M."/>
            <person name="Degrave A."/>
            <person name="Dilmaghani A."/>
            <person name="Duret L."/>
            <person name="Fudal I."/>
            <person name="Goodwin S.B."/>
            <person name="Gout L."/>
            <person name="Glaser N."/>
            <person name="Linglin J."/>
            <person name="Kema G.H.J."/>
            <person name="Lapalu N."/>
            <person name="Lawrence C.B."/>
            <person name="May K."/>
            <person name="Meyer M."/>
            <person name="Ollivier B."/>
            <person name="Poulain J."/>
            <person name="Schoch C.L."/>
            <person name="Simon A."/>
            <person name="Spatafora J.W."/>
            <person name="Stachowiak A."/>
            <person name="Turgeon B.G."/>
            <person name="Tyler B.M."/>
            <person name="Vincent D."/>
            <person name="Weissenbach J."/>
            <person name="Amselem J."/>
            <person name="Quesneville H."/>
            <person name="Oliver R.P."/>
            <person name="Wincker P."/>
            <person name="Balesdent M.-H."/>
            <person name="Howlett B.J."/>
        </authorList>
    </citation>
    <scope>NUCLEOTIDE SEQUENCE [LARGE SCALE GENOMIC DNA]</scope>
    <source>
        <strain evidence="9">JN3 / isolate v23.1.3 / race Av1-4-5-6-7-8</strain>
    </source>
</reference>
<dbReference type="SUPFAM" id="SSF55666">
    <property type="entry name" value="Ribonuclease PH domain 2-like"/>
    <property type="match status" value="1"/>
</dbReference>
<evidence type="ECO:0000256" key="2">
    <source>
        <dbReference type="ARBA" id="ARBA00006678"/>
    </source>
</evidence>
<evidence type="ECO:0000256" key="1">
    <source>
        <dbReference type="ARBA" id="ARBA00004123"/>
    </source>
</evidence>
<dbReference type="EMBL" id="FP929129">
    <property type="protein sequence ID" value="CBX96612.1"/>
    <property type="molecule type" value="Genomic_DNA"/>
</dbReference>
<dbReference type="CDD" id="cd11372">
    <property type="entry name" value="RNase_PH_RRP46"/>
    <property type="match status" value="1"/>
</dbReference>
<dbReference type="GO" id="GO:0071051">
    <property type="term" value="P:poly(A)-dependent snoRNA 3'-end processing"/>
    <property type="evidence" value="ECO:0007669"/>
    <property type="project" value="TreeGrafter"/>
</dbReference>
<dbReference type="InterPro" id="IPR020568">
    <property type="entry name" value="Ribosomal_Su5_D2-typ_SF"/>
</dbReference>
<keyword evidence="4" id="KW-0271">Exosome</keyword>
<dbReference type="OMA" id="SYKCPAT"/>
<gene>
    <name evidence="8" type="ORF">LEMA_P108770.1</name>
</gene>
<dbReference type="PANTHER" id="PTHR11953">
    <property type="entry name" value="EXOSOME COMPLEX COMPONENT"/>
    <property type="match status" value="1"/>
</dbReference>
<dbReference type="GO" id="GO:0071028">
    <property type="term" value="P:nuclear mRNA surveillance"/>
    <property type="evidence" value="ECO:0007669"/>
    <property type="project" value="TreeGrafter"/>
</dbReference>
<dbReference type="PANTHER" id="PTHR11953:SF1">
    <property type="entry name" value="EXOSOME COMPLEX COMPONENT RRP46"/>
    <property type="match status" value="1"/>
</dbReference>